<proteinExistence type="inferred from homology"/>
<evidence type="ECO:0000256" key="14">
    <source>
        <dbReference type="ARBA" id="ARBA00048679"/>
    </source>
</evidence>
<evidence type="ECO:0000256" key="11">
    <source>
        <dbReference type="ARBA" id="ARBA00022840"/>
    </source>
</evidence>
<feature type="domain" description="EF-hand" evidence="18">
    <location>
        <begin position="372"/>
        <end position="407"/>
    </location>
</feature>
<dbReference type="GO" id="GO:0005524">
    <property type="term" value="F:ATP binding"/>
    <property type="evidence" value="ECO:0007669"/>
    <property type="project" value="UniProtKB-UniRule"/>
</dbReference>
<keyword evidence="6" id="KW-0479">Metal-binding</keyword>
<evidence type="ECO:0000256" key="1">
    <source>
        <dbReference type="ARBA" id="ARBA00001946"/>
    </source>
</evidence>
<dbReference type="PROSITE" id="PS00107">
    <property type="entry name" value="PROTEIN_KINASE_ATP"/>
    <property type="match status" value="1"/>
</dbReference>
<dbReference type="InterPro" id="IPR008271">
    <property type="entry name" value="Ser/Thr_kinase_AS"/>
</dbReference>
<comment type="catalytic activity">
    <reaction evidence="14">
        <text>L-seryl-[protein] + ATP = O-phospho-L-seryl-[protein] + ADP + H(+)</text>
        <dbReference type="Rhea" id="RHEA:17989"/>
        <dbReference type="Rhea" id="RHEA-COMP:9863"/>
        <dbReference type="Rhea" id="RHEA-COMP:11604"/>
        <dbReference type="ChEBI" id="CHEBI:15378"/>
        <dbReference type="ChEBI" id="CHEBI:29999"/>
        <dbReference type="ChEBI" id="CHEBI:30616"/>
        <dbReference type="ChEBI" id="CHEBI:83421"/>
        <dbReference type="ChEBI" id="CHEBI:456216"/>
        <dbReference type="EC" id="2.7.11.1"/>
    </reaction>
</comment>
<name>A0AAU9JK76_9CILI</name>
<dbReference type="InterPro" id="IPR011009">
    <property type="entry name" value="Kinase-like_dom_sf"/>
</dbReference>
<dbReference type="SMART" id="SM00054">
    <property type="entry name" value="EFh"/>
    <property type="match status" value="3"/>
</dbReference>
<evidence type="ECO:0000256" key="9">
    <source>
        <dbReference type="ARBA" id="ARBA00022777"/>
    </source>
</evidence>
<comment type="similarity">
    <text evidence="12">Belongs to the protein kinase superfamily. Ser/Thr protein kinase family. CDPK subfamily.</text>
</comment>
<keyword evidence="4 16" id="KW-0723">Serine/threonine-protein kinase</keyword>
<dbReference type="PANTHER" id="PTHR24349">
    <property type="entry name" value="SERINE/THREONINE-PROTEIN KINASE"/>
    <property type="match status" value="1"/>
</dbReference>
<dbReference type="PROSITE" id="PS00018">
    <property type="entry name" value="EF_HAND_1"/>
    <property type="match status" value="1"/>
</dbReference>
<dbReference type="PROSITE" id="PS00108">
    <property type="entry name" value="PROTEIN_KINASE_ST"/>
    <property type="match status" value="1"/>
</dbReference>
<dbReference type="PROSITE" id="PS50011">
    <property type="entry name" value="PROTEIN_KINASE_DOM"/>
    <property type="match status" value="1"/>
</dbReference>
<evidence type="ECO:0000256" key="8">
    <source>
        <dbReference type="ARBA" id="ARBA00022741"/>
    </source>
</evidence>
<dbReference type="Pfam" id="PF13499">
    <property type="entry name" value="EF-hand_7"/>
    <property type="match status" value="2"/>
</dbReference>
<dbReference type="InterPro" id="IPR017441">
    <property type="entry name" value="Protein_kinase_ATP_BS"/>
</dbReference>
<protein>
    <recommendedName>
        <fullName evidence="3">non-specific serine/threonine protein kinase</fullName>
        <ecNumber evidence="3">2.7.11.1</ecNumber>
    </recommendedName>
</protein>
<dbReference type="GO" id="GO:0005509">
    <property type="term" value="F:calcium ion binding"/>
    <property type="evidence" value="ECO:0007669"/>
    <property type="project" value="InterPro"/>
</dbReference>
<keyword evidence="9" id="KW-0418">Kinase</keyword>
<dbReference type="Proteomes" id="UP001162131">
    <property type="component" value="Unassembled WGS sequence"/>
</dbReference>
<dbReference type="EMBL" id="CAJZBQ010000045">
    <property type="protein sequence ID" value="CAG9328365.1"/>
    <property type="molecule type" value="Genomic_DNA"/>
</dbReference>
<dbReference type="SUPFAM" id="SSF56112">
    <property type="entry name" value="Protein kinase-like (PK-like)"/>
    <property type="match status" value="1"/>
</dbReference>
<dbReference type="AlphaFoldDB" id="A0AAU9JK76"/>
<evidence type="ECO:0000256" key="3">
    <source>
        <dbReference type="ARBA" id="ARBA00012513"/>
    </source>
</evidence>
<feature type="binding site" evidence="15">
    <location>
        <position position="70"/>
    </location>
    <ligand>
        <name>ATP</name>
        <dbReference type="ChEBI" id="CHEBI:30616"/>
    </ligand>
</feature>
<dbReference type="EC" id="2.7.11.1" evidence="3"/>
<evidence type="ECO:0000256" key="15">
    <source>
        <dbReference type="PROSITE-ProRule" id="PRU10141"/>
    </source>
</evidence>
<comment type="catalytic activity">
    <reaction evidence="13">
        <text>L-threonyl-[protein] + ATP = O-phospho-L-threonyl-[protein] + ADP + H(+)</text>
        <dbReference type="Rhea" id="RHEA:46608"/>
        <dbReference type="Rhea" id="RHEA-COMP:11060"/>
        <dbReference type="Rhea" id="RHEA-COMP:11605"/>
        <dbReference type="ChEBI" id="CHEBI:15378"/>
        <dbReference type="ChEBI" id="CHEBI:30013"/>
        <dbReference type="ChEBI" id="CHEBI:30616"/>
        <dbReference type="ChEBI" id="CHEBI:61977"/>
        <dbReference type="ChEBI" id="CHEBI:456216"/>
        <dbReference type="EC" id="2.7.11.1"/>
    </reaction>
</comment>
<dbReference type="FunFam" id="1.10.238.10:FF:000003">
    <property type="entry name" value="Calmodulin A"/>
    <property type="match status" value="1"/>
</dbReference>
<dbReference type="InterPro" id="IPR011992">
    <property type="entry name" value="EF-hand-dom_pair"/>
</dbReference>
<feature type="domain" description="EF-hand" evidence="18">
    <location>
        <begin position="408"/>
        <end position="443"/>
    </location>
</feature>
<reference evidence="19" key="1">
    <citation type="submission" date="2021-09" db="EMBL/GenBank/DDBJ databases">
        <authorList>
            <consortium name="AG Swart"/>
            <person name="Singh M."/>
            <person name="Singh A."/>
            <person name="Seah K."/>
            <person name="Emmerich C."/>
        </authorList>
    </citation>
    <scope>NUCLEOTIDE SEQUENCE</scope>
    <source>
        <strain evidence="19">ATCC30299</strain>
    </source>
</reference>
<keyword evidence="20" id="KW-1185">Reference proteome</keyword>
<evidence type="ECO:0000259" key="18">
    <source>
        <dbReference type="PROSITE" id="PS50222"/>
    </source>
</evidence>
<dbReference type="InterPro" id="IPR002048">
    <property type="entry name" value="EF_hand_dom"/>
</dbReference>
<evidence type="ECO:0000256" key="16">
    <source>
        <dbReference type="RuleBase" id="RU000304"/>
    </source>
</evidence>
<organism evidence="19 20">
    <name type="scientific">Blepharisma stoltei</name>
    <dbReference type="NCBI Taxonomy" id="1481888"/>
    <lineage>
        <taxon>Eukaryota</taxon>
        <taxon>Sar</taxon>
        <taxon>Alveolata</taxon>
        <taxon>Ciliophora</taxon>
        <taxon>Postciliodesmatophora</taxon>
        <taxon>Heterotrichea</taxon>
        <taxon>Heterotrichida</taxon>
        <taxon>Blepharismidae</taxon>
        <taxon>Blepharisma</taxon>
    </lineage>
</organism>
<keyword evidence="5" id="KW-0808">Transferase</keyword>
<evidence type="ECO:0000256" key="4">
    <source>
        <dbReference type="ARBA" id="ARBA00022527"/>
    </source>
</evidence>
<keyword evidence="8 15" id="KW-0547">Nucleotide-binding</keyword>
<evidence type="ECO:0000256" key="6">
    <source>
        <dbReference type="ARBA" id="ARBA00022723"/>
    </source>
</evidence>
<dbReference type="InterPro" id="IPR000719">
    <property type="entry name" value="Prot_kinase_dom"/>
</dbReference>
<dbReference type="CDD" id="cd05117">
    <property type="entry name" value="STKc_CAMK"/>
    <property type="match status" value="1"/>
</dbReference>
<dbReference type="Gene3D" id="1.10.238.10">
    <property type="entry name" value="EF-hand"/>
    <property type="match status" value="2"/>
</dbReference>
<evidence type="ECO:0000256" key="7">
    <source>
        <dbReference type="ARBA" id="ARBA00022737"/>
    </source>
</evidence>
<dbReference type="PROSITE" id="PS50222">
    <property type="entry name" value="EF_HAND_2"/>
    <property type="match status" value="3"/>
</dbReference>
<dbReference type="FunFam" id="3.30.200.20:FF:000315">
    <property type="entry name" value="Calcium-dependent protein kinase 3"/>
    <property type="match status" value="1"/>
</dbReference>
<evidence type="ECO:0000256" key="12">
    <source>
        <dbReference type="ARBA" id="ARBA00024334"/>
    </source>
</evidence>
<evidence type="ECO:0000256" key="10">
    <source>
        <dbReference type="ARBA" id="ARBA00022837"/>
    </source>
</evidence>
<feature type="domain" description="Protein kinase" evidence="17">
    <location>
        <begin position="37"/>
        <end position="293"/>
    </location>
</feature>
<dbReference type="GO" id="GO:0004674">
    <property type="term" value="F:protein serine/threonine kinase activity"/>
    <property type="evidence" value="ECO:0007669"/>
    <property type="project" value="UniProtKB-KW"/>
</dbReference>
<dbReference type="Pfam" id="PF00069">
    <property type="entry name" value="Pkinase"/>
    <property type="match status" value="1"/>
</dbReference>
<evidence type="ECO:0000256" key="2">
    <source>
        <dbReference type="ARBA" id="ARBA00011245"/>
    </source>
</evidence>
<dbReference type="FunFam" id="1.10.510.10:FF:000571">
    <property type="entry name" value="Maternal embryonic leucine zipper kinase"/>
    <property type="match status" value="1"/>
</dbReference>
<dbReference type="InterPro" id="IPR018247">
    <property type="entry name" value="EF_Hand_1_Ca_BS"/>
</dbReference>
<comment type="subunit">
    <text evidence="2">Monomer.</text>
</comment>
<evidence type="ECO:0000256" key="13">
    <source>
        <dbReference type="ARBA" id="ARBA00047899"/>
    </source>
</evidence>
<evidence type="ECO:0000313" key="19">
    <source>
        <dbReference type="EMBL" id="CAG9328365.1"/>
    </source>
</evidence>
<sequence>MGVCLRKQNTVKEENTLLCLNEGLSSTIRNVPIRSIYKLGRILGTGHFGVVKEVQVIGSEEKAAIKFILKDLVEDRINSLKQEIEILKRVDHPNIIRFFEAYEDERYIYLAMELCTGGDLLRLMTKNDHIDENKSKIILRQMLLAINHLHNNNIIHRDLKPENFLFESEDDNAALKLVDFGLSSKFRNRRMSMHKAVGTVYYLAPEMIKGAYNFKCDMWSIGVIMFVMLSGKLPFWSKFDCETCHQILNGAPEFIEPIWENISQEAKNLLSHLLCMNPSDRFSASEALDHPWFNSQPKPRIVMNQFTIDALKEYSKISAFKKEAMNILVKYLSLNEIKSMNALFSDLDEENNGSISMKLLLNSLKNAGSSIAARNEIKEIIKSLDLDKNGKINYSEFLAATYYSKHHIQQEELWLTFLHFDADRKGYITRIDIERAFSRSGHALKEQDIKNIMKEFGKEPGAKIGYDEFERLLKM</sequence>
<evidence type="ECO:0000256" key="5">
    <source>
        <dbReference type="ARBA" id="ARBA00022679"/>
    </source>
</evidence>
<comment type="caution">
    <text evidence="19">The sequence shown here is derived from an EMBL/GenBank/DDBJ whole genome shotgun (WGS) entry which is preliminary data.</text>
</comment>
<dbReference type="Gene3D" id="3.30.200.20">
    <property type="entry name" value="Phosphorylase Kinase, domain 1"/>
    <property type="match status" value="1"/>
</dbReference>
<dbReference type="SMART" id="SM00220">
    <property type="entry name" value="S_TKc"/>
    <property type="match status" value="1"/>
</dbReference>
<keyword evidence="7" id="KW-0677">Repeat</keyword>
<gene>
    <name evidence="19" type="ORF">BSTOLATCC_MIC45817</name>
</gene>
<dbReference type="InterPro" id="IPR050205">
    <property type="entry name" value="CDPK_Ser/Thr_kinases"/>
</dbReference>
<comment type="cofactor">
    <cofactor evidence="1">
        <name>Mg(2+)</name>
        <dbReference type="ChEBI" id="CHEBI:18420"/>
    </cofactor>
</comment>
<accession>A0AAU9JK76</accession>
<evidence type="ECO:0000259" key="17">
    <source>
        <dbReference type="PROSITE" id="PS50011"/>
    </source>
</evidence>
<keyword evidence="10" id="KW-0106">Calcium</keyword>
<dbReference type="SUPFAM" id="SSF47473">
    <property type="entry name" value="EF-hand"/>
    <property type="match status" value="1"/>
</dbReference>
<evidence type="ECO:0000313" key="20">
    <source>
        <dbReference type="Proteomes" id="UP001162131"/>
    </source>
</evidence>
<dbReference type="Gene3D" id="1.10.510.10">
    <property type="entry name" value="Transferase(Phosphotransferase) domain 1"/>
    <property type="match status" value="1"/>
</dbReference>
<feature type="domain" description="EF-hand" evidence="18">
    <location>
        <begin position="335"/>
        <end position="370"/>
    </location>
</feature>
<keyword evidence="11 15" id="KW-0067">ATP-binding</keyword>